<dbReference type="InterPro" id="IPR001810">
    <property type="entry name" value="F-box_dom"/>
</dbReference>
<feature type="domain" description="F-box" evidence="1">
    <location>
        <begin position="1"/>
        <end position="45"/>
    </location>
</feature>
<comment type="caution">
    <text evidence="2">The sequence shown here is derived from an EMBL/GenBank/DDBJ whole genome shotgun (WGS) entry which is preliminary data.</text>
</comment>
<proteinExistence type="predicted"/>
<dbReference type="RefSeq" id="XP_036625808.1">
    <property type="nucleotide sequence ID" value="XM_036772162.1"/>
</dbReference>
<reference evidence="2" key="1">
    <citation type="submission" date="2019-07" db="EMBL/GenBank/DDBJ databases">
        <authorList>
            <person name="Palmer J.M."/>
        </authorList>
    </citation>
    <scope>NUCLEOTIDE SEQUENCE</scope>
    <source>
        <strain evidence="2">PC9</strain>
    </source>
</reference>
<dbReference type="PROSITE" id="PS50181">
    <property type="entry name" value="FBOX"/>
    <property type="match status" value="1"/>
</dbReference>
<evidence type="ECO:0000313" key="3">
    <source>
        <dbReference type="Proteomes" id="UP000623687"/>
    </source>
</evidence>
<sequence>MPFLRLPAELLLIILEKCPRTTLCQLLRVNRHIHDLAIRELYATIPQLPLETSTRCLTSLCFSDLACQLVKALTINWEDVYLKDEIPNQGLFKAMVRYGTLPAVLNRRLLRDRFALLRTVLGRTTNLTSLTLIVSGRDSQSDIYAADVLSLASFSLTYFKTTFVVGPHVMAFIGHQKDLKELCLTSEARMLEGVALPEGACPRLERFLWTWGAGDQLELAVRVIKSRPMRHVGAVLSARNAMEGVDMISQAAPQLDSAVFTLRDFMPKDFLPRVSSCLPHLIHLKLSLARLPPKETLDGIGEFLLTPFGLRLKSLCLLVRSLRVNLATEQMEDLRYIVTRWVRTCHKHSHGIEITRSSPRAKDYDYMQAIAKRCCKCKGSFVTTKKLAGPNNRLAVVTLTRGLCASSMGTDGRAAQLSSLIFDTETTHPHKIKVRALQFGGPEPVGSEVEANRV</sequence>
<evidence type="ECO:0000313" key="2">
    <source>
        <dbReference type="EMBL" id="KAF7416261.1"/>
    </source>
</evidence>
<dbReference type="AlphaFoldDB" id="A0A8H7DKJ3"/>
<protein>
    <recommendedName>
        <fullName evidence="1">F-box domain-containing protein</fullName>
    </recommendedName>
</protein>
<dbReference type="VEuPathDB" id="FungiDB:PC9H_002526"/>
<evidence type="ECO:0000259" key="1">
    <source>
        <dbReference type="PROSITE" id="PS50181"/>
    </source>
</evidence>
<dbReference type="Proteomes" id="UP000623687">
    <property type="component" value="Unassembled WGS sequence"/>
</dbReference>
<dbReference type="OrthoDB" id="2964337at2759"/>
<organism evidence="2 3">
    <name type="scientific">Pleurotus ostreatus</name>
    <name type="common">Oyster mushroom</name>
    <name type="synonym">White-rot fungus</name>
    <dbReference type="NCBI Taxonomy" id="5322"/>
    <lineage>
        <taxon>Eukaryota</taxon>
        <taxon>Fungi</taxon>
        <taxon>Dikarya</taxon>
        <taxon>Basidiomycota</taxon>
        <taxon>Agaricomycotina</taxon>
        <taxon>Agaricomycetes</taxon>
        <taxon>Agaricomycetidae</taxon>
        <taxon>Agaricales</taxon>
        <taxon>Pleurotineae</taxon>
        <taxon>Pleurotaceae</taxon>
        <taxon>Pleurotus</taxon>
    </lineage>
</organism>
<keyword evidence="3" id="KW-1185">Reference proteome</keyword>
<dbReference type="EMBL" id="JACETU010000011">
    <property type="protein sequence ID" value="KAF7416261.1"/>
    <property type="molecule type" value="Genomic_DNA"/>
</dbReference>
<gene>
    <name evidence="2" type="ORF">PC9H_002526</name>
</gene>
<dbReference type="GeneID" id="59372367"/>
<name>A0A8H7DKJ3_PLEOS</name>
<accession>A0A8H7DKJ3</accession>